<gene>
    <name evidence="2" type="ORF">CEP54_016251</name>
</gene>
<reference evidence="2 3" key="1">
    <citation type="submission" date="2017-06" db="EMBL/GenBank/DDBJ databases">
        <title>Comparative genomic analysis of Ambrosia Fusariam Clade fungi.</title>
        <authorList>
            <person name="Stajich J.E."/>
            <person name="Carrillo J."/>
            <person name="Kijimoto T."/>
            <person name="Eskalen A."/>
            <person name="O'Donnell K."/>
            <person name="Kasson M."/>
        </authorList>
    </citation>
    <scope>NUCLEOTIDE SEQUENCE [LARGE SCALE GENOMIC DNA]</scope>
    <source>
        <strain evidence="2 3">NRRL62584</strain>
    </source>
</reference>
<dbReference type="AlphaFoldDB" id="A0A428NGJ0"/>
<feature type="compositionally biased region" description="Basic residues" evidence="1">
    <location>
        <begin position="11"/>
        <end position="20"/>
    </location>
</feature>
<keyword evidence="3" id="KW-1185">Reference proteome</keyword>
<evidence type="ECO:0000313" key="3">
    <source>
        <dbReference type="Proteomes" id="UP000288168"/>
    </source>
</evidence>
<comment type="caution">
    <text evidence="2">The sequence shown here is derived from an EMBL/GenBank/DDBJ whole genome shotgun (WGS) entry which is preliminary data.</text>
</comment>
<evidence type="ECO:0000313" key="2">
    <source>
        <dbReference type="EMBL" id="RSL39838.1"/>
    </source>
</evidence>
<feature type="region of interest" description="Disordered" evidence="1">
    <location>
        <begin position="1"/>
        <end position="20"/>
    </location>
</feature>
<evidence type="ECO:0000256" key="1">
    <source>
        <dbReference type="SAM" id="MobiDB-lite"/>
    </source>
</evidence>
<sequence length="302" mass="34015">MGKLPEIPRILHSKPPHRRKRTDDIAFAPWRWKRQRREEESHLGQISFGLGLEFACYAGDDIQPPDGAAAATRHAYKGEQEAVQCDRLYDTLAKAYQDYAFCGIPGEAPPRHEVYSLGSRHEGDDIHVPGHIRDTPFPRYYSSWGFRYESSCEAATSGGEGRMRPYKLNSPVLDEREWRDGFPTVSRVLDTILQVTDGRVGLGCSYGTHVNISFGSWPGETCDDRLRTLKRLLTLLWILEEHIFGLTCPDREGDCGFHLSTARDWPGSTKAGEAETSTTSDVMDDNLPAQLIAERACEMKLI</sequence>
<dbReference type="EMBL" id="NKCI01000572">
    <property type="protein sequence ID" value="RSL39838.1"/>
    <property type="molecule type" value="Genomic_DNA"/>
</dbReference>
<proteinExistence type="predicted"/>
<protein>
    <submittedName>
        <fullName evidence="2">Uncharacterized protein</fullName>
    </submittedName>
</protein>
<dbReference type="Proteomes" id="UP000288168">
    <property type="component" value="Unassembled WGS sequence"/>
</dbReference>
<name>A0A428NGJ0_9HYPO</name>
<accession>A0A428NGJ0</accession>
<organism evidence="2 3">
    <name type="scientific">Fusarium duplospermum</name>
    <dbReference type="NCBI Taxonomy" id="1325734"/>
    <lineage>
        <taxon>Eukaryota</taxon>
        <taxon>Fungi</taxon>
        <taxon>Dikarya</taxon>
        <taxon>Ascomycota</taxon>
        <taxon>Pezizomycotina</taxon>
        <taxon>Sordariomycetes</taxon>
        <taxon>Hypocreomycetidae</taxon>
        <taxon>Hypocreales</taxon>
        <taxon>Nectriaceae</taxon>
        <taxon>Fusarium</taxon>
        <taxon>Fusarium solani species complex</taxon>
    </lineage>
</organism>
<dbReference type="OrthoDB" id="10522954at2759"/>